<dbReference type="Proteomes" id="UP000789901">
    <property type="component" value="Unassembled WGS sequence"/>
</dbReference>
<dbReference type="InterPro" id="IPR012296">
    <property type="entry name" value="Nuclease_put_TT1808"/>
</dbReference>
<comment type="caution">
    <text evidence="1">The sequence shown here is derived from an EMBL/GenBank/DDBJ whole genome shotgun (WGS) entry which is preliminary data.</text>
</comment>
<keyword evidence="2" id="KW-1185">Reference proteome</keyword>
<evidence type="ECO:0000313" key="2">
    <source>
        <dbReference type="Proteomes" id="UP000789901"/>
    </source>
</evidence>
<feature type="non-terminal residue" evidence="1">
    <location>
        <position position="1"/>
    </location>
</feature>
<gene>
    <name evidence="1" type="ORF">GMARGA_LOCUS32962</name>
</gene>
<protein>
    <submittedName>
        <fullName evidence="1">22617_t:CDS:1</fullName>
    </submittedName>
</protein>
<organism evidence="1 2">
    <name type="scientific">Gigaspora margarita</name>
    <dbReference type="NCBI Taxonomy" id="4874"/>
    <lineage>
        <taxon>Eukaryota</taxon>
        <taxon>Fungi</taxon>
        <taxon>Fungi incertae sedis</taxon>
        <taxon>Mucoromycota</taxon>
        <taxon>Glomeromycotina</taxon>
        <taxon>Glomeromycetes</taxon>
        <taxon>Diversisporales</taxon>
        <taxon>Gigasporaceae</taxon>
        <taxon>Gigaspora</taxon>
    </lineage>
</organism>
<dbReference type="EMBL" id="CAJVQB010053241">
    <property type="protein sequence ID" value="CAG8836286.1"/>
    <property type="molecule type" value="Genomic_DNA"/>
</dbReference>
<accession>A0ABN7WMU5</accession>
<evidence type="ECO:0000313" key="1">
    <source>
        <dbReference type="EMBL" id="CAG8836286.1"/>
    </source>
</evidence>
<dbReference type="Gene3D" id="3.90.1570.10">
    <property type="entry name" value="tt1808, chain A"/>
    <property type="match status" value="1"/>
</dbReference>
<sequence>LKYYTFEINGQPVNLFEHDKNGNLIPMPQATINMEAVVSEIVKQLSAITSFQGSFNFHVRDRRTIHAPDISFTLKNVSDTIKDSDTNKKKKVFDDLNKKFKFEYFAIGTLVQIGFLINLKNEKMWIYKRNKKEKVFHHEHVWEDIDRRDILP</sequence>
<feature type="non-terminal residue" evidence="1">
    <location>
        <position position="152"/>
    </location>
</feature>
<proteinExistence type="predicted"/>
<name>A0ABN7WMU5_GIGMA</name>
<reference evidence="1 2" key="1">
    <citation type="submission" date="2021-06" db="EMBL/GenBank/DDBJ databases">
        <authorList>
            <person name="Kallberg Y."/>
            <person name="Tangrot J."/>
            <person name="Rosling A."/>
        </authorList>
    </citation>
    <scope>NUCLEOTIDE SEQUENCE [LARGE SCALE GENOMIC DNA]</scope>
    <source>
        <strain evidence="1 2">120-4 pot B 10/14</strain>
    </source>
</reference>